<dbReference type="Proteomes" id="UP000824890">
    <property type="component" value="Unassembled WGS sequence"/>
</dbReference>
<accession>A0ABQ8B9G3</accession>
<protein>
    <recommendedName>
        <fullName evidence="1">KIB1-4 beta-propeller domain-containing protein</fullName>
    </recommendedName>
</protein>
<dbReference type="InterPro" id="IPR005174">
    <property type="entry name" value="KIB1-4_b-propeller"/>
</dbReference>
<reference evidence="2 3" key="1">
    <citation type="submission" date="2021-05" db="EMBL/GenBank/DDBJ databases">
        <title>Genome Assembly of Synthetic Allotetraploid Brassica napus Reveals Homoeologous Exchanges between Subgenomes.</title>
        <authorList>
            <person name="Davis J.T."/>
        </authorList>
    </citation>
    <scope>NUCLEOTIDE SEQUENCE [LARGE SCALE GENOMIC DNA]</scope>
    <source>
        <strain evidence="3">cv. Da-Ae</strain>
        <tissue evidence="2">Seedling</tissue>
    </source>
</reference>
<feature type="domain" description="KIB1-4 beta-propeller" evidence="1">
    <location>
        <begin position="6"/>
        <end position="89"/>
    </location>
</feature>
<dbReference type="EMBL" id="JAGKQM010000011">
    <property type="protein sequence ID" value="KAH0901441.1"/>
    <property type="molecule type" value="Genomic_DNA"/>
</dbReference>
<sequence>MIETSVSGQVLLVVCMVQDSRWQFCIYAYDPLTKTRERVNDLGDEALILDMGFTVVAKDIPGIKRNSIYFSGINMDHQSKDPEHIFVYDLGTQTTERLPQWVVSSVGFSDARWFFPDTNH</sequence>
<evidence type="ECO:0000313" key="2">
    <source>
        <dbReference type="EMBL" id="KAH0901441.1"/>
    </source>
</evidence>
<gene>
    <name evidence="2" type="ORF">HID58_040944</name>
</gene>
<dbReference type="Pfam" id="PF03478">
    <property type="entry name" value="Beta-prop_KIB1-4"/>
    <property type="match status" value="1"/>
</dbReference>
<proteinExistence type="predicted"/>
<organism evidence="2 3">
    <name type="scientific">Brassica napus</name>
    <name type="common">Rape</name>
    <dbReference type="NCBI Taxonomy" id="3708"/>
    <lineage>
        <taxon>Eukaryota</taxon>
        <taxon>Viridiplantae</taxon>
        <taxon>Streptophyta</taxon>
        <taxon>Embryophyta</taxon>
        <taxon>Tracheophyta</taxon>
        <taxon>Spermatophyta</taxon>
        <taxon>Magnoliopsida</taxon>
        <taxon>eudicotyledons</taxon>
        <taxon>Gunneridae</taxon>
        <taxon>Pentapetalae</taxon>
        <taxon>rosids</taxon>
        <taxon>malvids</taxon>
        <taxon>Brassicales</taxon>
        <taxon>Brassicaceae</taxon>
        <taxon>Brassiceae</taxon>
        <taxon>Brassica</taxon>
    </lineage>
</organism>
<evidence type="ECO:0000259" key="1">
    <source>
        <dbReference type="Pfam" id="PF03478"/>
    </source>
</evidence>
<name>A0ABQ8B9G3_BRANA</name>
<keyword evidence="3" id="KW-1185">Reference proteome</keyword>
<evidence type="ECO:0000313" key="3">
    <source>
        <dbReference type="Proteomes" id="UP000824890"/>
    </source>
</evidence>
<comment type="caution">
    <text evidence="2">The sequence shown here is derived from an EMBL/GenBank/DDBJ whole genome shotgun (WGS) entry which is preliminary data.</text>
</comment>